<gene>
    <name evidence="1" type="ORF">E1163_27095</name>
</gene>
<keyword evidence="2" id="KW-1185">Reference proteome</keyword>
<dbReference type="RefSeq" id="WP_155176389.1">
    <property type="nucleotide sequence ID" value="NZ_BAAAFL010000043.1"/>
</dbReference>
<proteinExistence type="predicted"/>
<evidence type="ECO:0000313" key="2">
    <source>
        <dbReference type="Proteomes" id="UP000798808"/>
    </source>
</evidence>
<dbReference type="EMBL" id="SMLW01000669">
    <property type="protein sequence ID" value="MTI28655.1"/>
    <property type="molecule type" value="Genomic_DNA"/>
</dbReference>
<dbReference type="Proteomes" id="UP000798808">
    <property type="component" value="Unassembled WGS sequence"/>
</dbReference>
<evidence type="ECO:0008006" key="3">
    <source>
        <dbReference type="Google" id="ProtNLM"/>
    </source>
</evidence>
<reference evidence="1 2" key="1">
    <citation type="submission" date="2019-02" db="EMBL/GenBank/DDBJ databases">
        <authorList>
            <person name="Goldberg S.R."/>
            <person name="Haltli B.A."/>
            <person name="Correa H."/>
            <person name="Russell K.G."/>
        </authorList>
    </citation>
    <scope>NUCLEOTIDE SEQUENCE [LARGE SCALE GENOMIC DNA]</scope>
    <source>
        <strain evidence="1 2">JCM 16186</strain>
    </source>
</reference>
<dbReference type="SUPFAM" id="SSF69635">
    <property type="entry name" value="Type III secretory system chaperone-like"/>
    <property type="match status" value="1"/>
</dbReference>
<protein>
    <recommendedName>
        <fullName evidence="3">YbjN domain-containing protein</fullName>
    </recommendedName>
</protein>
<name>A0ABW9RZW3_9BACT</name>
<comment type="caution">
    <text evidence="1">The sequence shown here is derived from an EMBL/GenBank/DDBJ whole genome shotgun (WGS) entry which is preliminary data.</text>
</comment>
<accession>A0ABW9RZW3</accession>
<sequence>MNTSPSFYHSALGTTANKMNVGYWPKVLEAYDNGNFKESITGILKYIDPDLAAKTGNADQTEFNIPHGSVVVSIKIQNDQLHVEAPFVKLQDGPLVPLLRQVTELNFHPLMMTKIILHNEDQLTFHFSSPLGMCEPYKVYDALREICVNADKYDDLFIEKFKAVRMREPQIQRFTPDQLEKTWQTIQEYITEAEDYVAYFEGKRWDAFLYDVFQILLMKIDFYVSPQGYLRTELENAIADLMGRDPYQDRIHRAKTFLQKLKNYNKEEFLSDIYIIDTFVPYKYSFNLQNTRNNFKNGYETAQNEIKKADYLGATLTLLKDFYSLFYYNMVDETPRNLITSALEKAGGTEWKDAAEILMEAMETIMNEQKYNALAGSDSVATAS</sequence>
<dbReference type="Gene3D" id="3.30.1460.10">
    <property type="match status" value="1"/>
</dbReference>
<organism evidence="1 2">
    <name type="scientific">Fulvivirga kasyanovii</name>
    <dbReference type="NCBI Taxonomy" id="396812"/>
    <lineage>
        <taxon>Bacteria</taxon>
        <taxon>Pseudomonadati</taxon>
        <taxon>Bacteroidota</taxon>
        <taxon>Cytophagia</taxon>
        <taxon>Cytophagales</taxon>
        <taxon>Fulvivirgaceae</taxon>
        <taxon>Fulvivirga</taxon>
    </lineage>
</organism>
<evidence type="ECO:0000313" key="1">
    <source>
        <dbReference type="EMBL" id="MTI28655.1"/>
    </source>
</evidence>